<evidence type="ECO:0000313" key="2">
    <source>
        <dbReference type="EMBL" id="GJT92576.1"/>
    </source>
</evidence>
<sequence>MFSLMKAGEGEGVFMFIGLVRTELVTPDLICPSTYHLLRNSSGDSGPDFSFDKSASLECLFGLARASLVAISMLYFSFGCSEGDYTSSFLNQEVSIVSRQDPRWKLKTSSRRKQETYQRNQHQESRAPLGKIPVGAIKYNRTIMKHI</sequence>
<reference evidence="2" key="2">
    <citation type="submission" date="2022-01" db="EMBL/GenBank/DDBJ databases">
        <authorList>
            <person name="Yamashiro T."/>
            <person name="Shiraishi A."/>
            <person name="Satake H."/>
            <person name="Nakayama K."/>
        </authorList>
    </citation>
    <scope>NUCLEOTIDE SEQUENCE</scope>
</reference>
<gene>
    <name evidence="2" type="ORF">Tco_1081421</name>
</gene>
<feature type="compositionally biased region" description="Basic and acidic residues" evidence="1">
    <location>
        <begin position="112"/>
        <end position="125"/>
    </location>
</feature>
<comment type="caution">
    <text evidence="2">The sequence shown here is derived from an EMBL/GenBank/DDBJ whole genome shotgun (WGS) entry which is preliminary data.</text>
</comment>
<keyword evidence="3" id="KW-1185">Reference proteome</keyword>
<evidence type="ECO:0000313" key="3">
    <source>
        <dbReference type="Proteomes" id="UP001151760"/>
    </source>
</evidence>
<dbReference type="Proteomes" id="UP001151760">
    <property type="component" value="Unassembled WGS sequence"/>
</dbReference>
<feature type="region of interest" description="Disordered" evidence="1">
    <location>
        <begin position="105"/>
        <end position="125"/>
    </location>
</feature>
<dbReference type="EMBL" id="BQNB010020122">
    <property type="protein sequence ID" value="GJT92576.1"/>
    <property type="molecule type" value="Genomic_DNA"/>
</dbReference>
<reference evidence="2" key="1">
    <citation type="journal article" date="2022" name="Int. J. Mol. Sci.">
        <title>Draft Genome of Tanacetum Coccineum: Genomic Comparison of Closely Related Tanacetum-Family Plants.</title>
        <authorList>
            <person name="Yamashiro T."/>
            <person name="Shiraishi A."/>
            <person name="Nakayama K."/>
            <person name="Satake H."/>
        </authorList>
    </citation>
    <scope>NUCLEOTIDE SEQUENCE</scope>
</reference>
<proteinExistence type="predicted"/>
<evidence type="ECO:0000256" key="1">
    <source>
        <dbReference type="SAM" id="MobiDB-lite"/>
    </source>
</evidence>
<organism evidence="2 3">
    <name type="scientific">Tanacetum coccineum</name>
    <dbReference type="NCBI Taxonomy" id="301880"/>
    <lineage>
        <taxon>Eukaryota</taxon>
        <taxon>Viridiplantae</taxon>
        <taxon>Streptophyta</taxon>
        <taxon>Embryophyta</taxon>
        <taxon>Tracheophyta</taxon>
        <taxon>Spermatophyta</taxon>
        <taxon>Magnoliopsida</taxon>
        <taxon>eudicotyledons</taxon>
        <taxon>Gunneridae</taxon>
        <taxon>Pentapetalae</taxon>
        <taxon>asterids</taxon>
        <taxon>campanulids</taxon>
        <taxon>Asterales</taxon>
        <taxon>Asteraceae</taxon>
        <taxon>Asteroideae</taxon>
        <taxon>Anthemideae</taxon>
        <taxon>Anthemidinae</taxon>
        <taxon>Tanacetum</taxon>
    </lineage>
</organism>
<accession>A0ABQ5HYQ1</accession>
<protein>
    <submittedName>
        <fullName evidence="2">Uncharacterized protein</fullName>
    </submittedName>
</protein>
<name>A0ABQ5HYQ1_9ASTR</name>